<reference evidence="3 4" key="1">
    <citation type="journal article" date="2011" name="Genome Res.">
        <title>Phylogeny-wide analysis of social amoeba genomes highlights ancient origins for complex intercellular communication.</title>
        <authorList>
            <person name="Heidel A.J."/>
            <person name="Lawal H.M."/>
            <person name="Felder M."/>
            <person name="Schilde C."/>
            <person name="Helps N.R."/>
            <person name="Tunggal B."/>
            <person name="Rivero F."/>
            <person name="John U."/>
            <person name="Schleicher M."/>
            <person name="Eichinger L."/>
            <person name="Platzer M."/>
            <person name="Noegel A.A."/>
            <person name="Schaap P."/>
            <person name="Gloeckner G."/>
        </authorList>
    </citation>
    <scope>NUCLEOTIDE SEQUENCE [LARGE SCALE GENOMIC DNA]</scope>
    <source>
        <strain evidence="4">ATCC 26659 / Pp 5 / PN500</strain>
    </source>
</reference>
<dbReference type="InterPro" id="IPR000742">
    <property type="entry name" value="EGF"/>
</dbReference>
<dbReference type="InParanoid" id="D3BUS2"/>
<feature type="transmembrane region" description="Helical" evidence="1">
    <location>
        <begin position="1212"/>
        <end position="1234"/>
    </location>
</feature>
<dbReference type="GeneID" id="31367362"/>
<dbReference type="Pfam" id="PF24893">
    <property type="entry name" value="DUF7743"/>
    <property type="match status" value="1"/>
</dbReference>
<keyword evidence="1" id="KW-0472">Membrane</keyword>
<dbReference type="Proteomes" id="UP000001396">
    <property type="component" value="Unassembled WGS sequence"/>
</dbReference>
<dbReference type="PANTHER" id="PTHR31378:SF17">
    <property type="match status" value="1"/>
</dbReference>
<dbReference type="OMA" id="PEETEEC"/>
<dbReference type="Pfam" id="PF23034">
    <property type="entry name" value="DUF7035"/>
    <property type="match status" value="1"/>
</dbReference>
<dbReference type="InterPro" id="IPR056645">
    <property type="entry name" value="DUF7743"/>
</dbReference>
<sequence length="1253" mass="139510">MKLSFYIYLFVFFLIIVNGSYGLTLLKNSVVTDTQFVLNGYNNAEGCYITYSFALSTNDAKKNITFKWDQNGCLDGTQQLLLSVSQSQVIASGACFFPVGTKVYTLSVYDTAGLSYDYKWRSFCNKPQFSPELKSTMMNAYGDMLVTLKVEPGVKYNVGYIFGGSGFNPNCYRFSDIDGYGSSMATLTISLNTYFSCPFTVPFTATLFVNDYAITNISIPAPFSFPYTTNSIKYYGNELNFTMKTPTYDLMRTRIQAKNVDCFFKNFVSLPNDDYVAATRVGNDEYYLINYLNYTSIFGYRVVTIGTNRTQSPEIVYNAKSFYNNAALSITNNFNGQSNTYSWFLIAASISQMSKYSVVMKYNSSVLPDQNLPYPIGFGSGFPTEWKVTYVNISDSESGFLSMTQTYPFGITITHRDLMDGSIYSGLYEKQVFVPNNNKVNVFGFTVKDLAGNSRAYGTNSFLTNYNILPQIPYNVNFTIDNIISFMFLDKRLNVTDRMANSTAYFRLDTPNTQLQPKITFIWARFGDANYNSTFTGFWNSVIQSYQIDFGISMNYISGSIDYIIESNPPVSREILISKFGDVAKLIIDSAKIDYQPPVITNILKFPTGWDITISDPINGLKIAYFNVTSDLDPLPYQYTFTPSDAISGDLNSGVYRINLNGVMCVNQNFSFIDGVKLVDNGGNFAQSFYANQESYFDPFEMYPDVDSANLLYSCDSKPDTTPPSLVVRVDANQPQYISVFVNASDPDSGISSRHNPVVYITGLGDEFIVPMTHIEAYQFYTIYQELIKVPFNFGIERTQFGIGVYGICNNQLNYFASVSIQSFNYTFSNFAVLQGASQISEEGGALTISGAGFGNNSLSITPYVRYSLDSHYVPISSPSFLTFTNAIINIPAFGSNGYAELYFNYSQGYVTNILRIIPSVVQLPTQTPSGTPASCPQSCSGHGDCTPTGCLCNSGWAGPTCSLQLIDVTTNVDSTKPTTTQIDKSNTLNSLISISSIRELDSQGNTVLEFGLNDNWSFENKSTTDTTLYQFSTTLASNRTTRLNVTLQYFEKQSNYSFGNKEYSMSPSSMKYSILIDSYQFKDKLNTLQLVINATLSLSDSDSSCITSDFSDDTQSSEIQYLKLQINGKTLFARFINFGIIDYRIQSLTNKLISPDQQHSGESSTITTSLVGINIPYYESSVLLDPDFSLLVDQDPNKCGQSNSGLSNAKIAGIIVGSVVFGVIIVIAAVLILKRRYVFRFDKGINMVKISK</sequence>
<proteinExistence type="predicted"/>
<evidence type="ECO:0000313" key="3">
    <source>
        <dbReference type="EMBL" id="EFA74860.1"/>
    </source>
</evidence>
<dbReference type="PANTHER" id="PTHR31378">
    <property type="entry name" value="EGF-LIKE DOMAIN-CONTAINING PROTEIN-RELATED-RELATED"/>
    <property type="match status" value="1"/>
</dbReference>
<keyword evidence="1" id="KW-0812">Transmembrane</keyword>
<dbReference type="InterPro" id="IPR054484">
    <property type="entry name" value="ComC_SSD"/>
</dbReference>
<dbReference type="EMBL" id="ADBJ01000060">
    <property type="protein sequence ID" value="EFA74860.1"/>
    <property type="molecule type" value="Genomic_DNA"/>
</dbReference>
<evidence type="ECO:0000313" key="4">
    <source>
        <dbReference type="Proteomes" id="UP000001396"/>
    </source>
</evidence>
<dbReference type="Pfam" id="PF23033">
    <property type="entry name" value="DUF7034"/>
    <property type="match status" value="1"/>
</dbReference>
<dbReference type="Gene3D" id="2.60.120.260">
    <property type="entry name" value="Galactose-binding domain-like"/>
    <property type="match status" value="1"/>
</dbReference>
<dbReference type="Pfam" id="PF23106">
    <property type="entry name" value="EGF_Teneurin"/>
    <property type="match status" value="1"/>
</dbReference>
<keyword evidence="1" id="KW-1133">Transmembrane helix</keyword>
<gene>
    <name evidence="3" type="ORF">PPL_11894</name>
</gene>
<name>D3BUS2_HETP5</name>
<dbReference type="PROSITE" id="PS01186">
    <property type="entry name" value="EGF_2"/>
    <property type="match status" value="1"/>
</dbReference>
<evidence type="ECO:0000259" key="2">
    <source>
        <dbReference type="PROSITE" id="PS01186"/>
    </source>
</evidence>
<dbReference type="CDD" id="cd21699">
    <property type="entry name" value="JMTM_APP_like"/>
    <property type="match status" value="1"/>
</dbReference>
<dbReference type="RefSeq" id="XP_020426994.1">
    <property type="nucleotide sequence ID" value="XM_020582640.1"/>
</dbReference>
<organism evidence="3 4">
    <name type="scientific">Heterostelium pallidum (strain ATCC 26659 / Pp 5 / PN500)</name>
    <name type="common">Cellular slime mold</name>
    <name type="synonym">Polysphondylium pallidum</name>
    <dbReference type="NCBI Taxonomy" id="670386"/>
    <lineage>
        <taxon>Eukaryota</taxon>
        <taxon>Amoebozoa</taxon>
        <taxon>Evosea</taxon>
        <taxon>Eumycetozoa</taxon>
        <taxon>Dictyostelia</taxon>
        <taxon>Acytosteliales</taxon>
        <taxon>Acytosteliaceae</taxon>
        <taxon>Heterostelium</taxon>
    </lineage>
</organism>
<keyword evidence="4" id="KW-1185">Reference proteome</keyword>
<evidence type="ECO:0000256" key="1">
    <source>
        <dbReference type="SAM" id="Phobius"/>
    </source>
</evidence>
<dbReference type="InterPro" id="IPR055462">
    <property type="entry name" value="DUF7034"/>
</dbReference>
<accession>D3BUS2</accession>
<comment type="caution">
    <text evidence="3">The sequence shown here is derived from an EMBL/GenBank/DDBJ whole genome shotgun (WGS) entry which is preliminary data.</text>
</comment>
<dbReference type="Pfam" id="PF22933">
    <property type="entry name" value="ComC_SSD"/>
    <property type="match status" value="1"/>
</dbReference>
<feature type="domain" description="EGF-like" evidence="2">
    <location>
        <begin position="951"/>
        <end position="962"/>
    </location>
</feature>
<dbReference type="InterPro" id="IPR055463">
    <property type="entry name" value="DUF7035"/>
</dbReference>
<dbReference type="AlphaFoldDB" id="D3BUS2"/>
<protein>
    <recommendedName>
        <fullName evidence="2">EGF-like domain-containing protein</fullName>
    </recommendedName>
</protein>